<protein>
    <recommendedName>
        <fullName evidence="3">BRO1 domain-containing protein</fullName>
    </recommendedName>
</protein>
<feature type="region of interest" description="Disordered" evidence="2">
    <location>
        <begin position="393"/>
        <end position="439"/>
    </location>
</feature>
<evidence type="ECO:0000256" key="1">
    <source>
        <dbReference type="ARBA" id="ARBA00008901"/>
    </source>
</evidence>
<dbReference type="InterPro" id="IPR038898">
    <property type="entry name" value="BROX"/>
</dbReference>
<reference evidence="4" key="1">
    <citation type="submission" date="2020-11" db="EMBL/GenBank/DDBJ databases">
        <authorList>
            <person name="Tran Van P."/>
        </authorList>
    </citation>
    <scope>NUCLEOTIDE SEQUENCE</scope>
</reference>
<proteinExistence type="inferred from homology"/>
<dbReference type="Proteomes" id="UP000759131">
    <property type="component" value="Unassembled WGS sequence"/>
</dbReference>
<dbReference type="PROSITE" id="PS51180">
    <property type="entry name" value="BRO1"/>
    <property type="match status" value="1"/>
</dbReference>
<accession>A0A7R9KV01</accession>
<feature type="domain" description="BRO1" evidence="3">
    <location>
        <begin position="9"/>
        <end position="439"/>
    </location>
</feature>
<evidence type="ECO:0000256" key="2">
    <source>
        <dbReference type="SAM" id="MobiDB-lite"/>
    </source>
</evidence>
<dbReference type="Gene3D" id="1.25.40.280">
    <property type="entry name" value="alix/aip1 like domains"/>
    <property type="match status" value="1"/>
</dbReference>
<dbReference type="AlphaFoldDB" id="A0A7R9KV01"/>
<dbReference type="SMART" id="SM01041">
    <property type="entry name" value="BRO1"/>
    <property type="match status" value="1"/>
</dbReference>
<dbReference type="EMBL" id="CAJPIZ010006042">
    <property type="protein sequence ID" value="CAG2109169.1"/>
    <property type="molecule type" value="Genomic_DNA"/>
</dbReference>
<organism evidence="4">
    <name type="scientific">Medioppia subpectinata</name>
    <dbReference type="NCBI Taxonomy" id="1979941"/>
    <lineage>
        <taxon>Eukaryota</taxon>
        <taxon>Metazoa</taxon>
        <taxon>Ecdysozoa</taxon>
        <taxon>Arthropoda</taxon>
        <taxon>Chelicerata</taxon>
        <taxon>Arachnida</taxon>
        <taxon>Acari</taxon>
        <taxon>Acariformes</taxon>
        <taxon>Sarcoptiformes</taxon>
        <taxon>Oribatida</taxon>
        <taxon>Brachypylina</taxon>
        <taxon>Oppioidea</taxon>
        <taxon>Oppiidae</taxon>
        <taxon>Medioppia</taxon>
    </lineage>
</organism>
<evidence type="ECO:0000313" key="4">
    <source>
        <dbReference type="EMBL" id="CAD7628739.1"/>
    </source>
</evidence>
<evidence type="ECO:0000259" key="3">
    <source>
        <dbReference type="PROSITE" id="PS51180"/>
    </source>
</evidence>
<feature type="compositionally biased region" description="Basic and acidic residues" evidence="2">
    <location>
        <begin position="421"/>
        <end position="430"/>
    </location>
</feature>
<name>A0A7R9KV01_9ACAR</name>
<comment type="similarity">
    <text evidence="1">Belongs to the BROX family.</text>
</comment>
<dbReference type="PANTHER" id="PTHR23032:SF13">
    <property type="entry name" value="BRO1 DOMAIN-CONTAINING PROTEIN BROX"/>
    <property type="match status" value="1"/>
</dbReference>
<dbReference type="PANTHER" id="PTHR23032">
    <property type="entry name" value="BRO1 DOMAIN-CONTAINING PROTEIN BROX"/>
    <property type="match status" value="1"/>
</dbReference>
<dbReference type="Pfam" id="PF03097">
    <property type="entry name" value="BRO1"/>
    <property type="match status" value="1"/>
</dbReference>
<evidence type="ECO:0000313" key="5">
    <source>
        <dbReference type="Proteomes" id="UP000759131"/>
    </source>
</evidence>
<gene>
    <name evidence="4" type="ORF">OSB1V03_LOCUS9160</name>
</gene>
<dbReference type="OrthoDB" id="10266451at2759"/>
<dbReference type="EMBL" id="OC860617">
    <property type="protein sequence ID" value="CAD7628739.1"/>
    <property type="molecule type" value="Genomic_DNA"/>
</dbReference>
<keyword evidence="5" id="KW-1185">Reference proteome</keyword>
<dbReference type="InterPro" id="IPR038499">
    <property type="entry name" value="BRO1_sf"/>
</dbReference>
<sequence>MSHWFHRNALKCTTSQTFALSLVSAQPQAIQLCDRLKSARLMALDLMTDPSSDAQAVDQQLRHYLSLLLGFVFNHSFDPNHGPTDSSKLRHYIKFKWTDSLLGAIPCVRQDSVFELISICYEYAIWLTKHCAQLAAKPDIDMEAAKECHKCLRKAAGVLTAIQNEWCERLLERSFVAGADLDPRVITAYILQCQAEAQEVTIARAIELKHNPTLVSALANETSKMFLSAAGAVKALDPTKVAKWMTYFQLKSAFYESYAFCYLGESLLEQEKCGEAIRALEESEKFYDISMKLCKEYRKLKAPAMGGTGAKIDEHLFFRKLQPLVKRTKDKCVRENGFIFHDTVPKDCPVLELKATHGLVTPEEFSMPPLHELWTAESYAAFNLAQNVTFVDPRKKADKKGDKKGESGDKPEEPIPMVNEKPIKYSETDPKNQSGCQIQ</sequence>
<feature type="compositionally biased region" description="Basic and acidic residues" evidence="2">
    <location>
        <begin position="393"/>
        <end position="413"/>
    </location>
</feature>
<dbReference type="InterPro" id="IPR004328">
    <property type="entry name" value="BRO1_dom"/>
</dbReference>